<dbReference type="InterPro" id="IPR036388">
    <property type="entry name" value="WH-like_DNA-bd_sf"/>
</dbReference>
<protein>
    <submittedName>
        <fullName evidence="6">Cys regulon transcriptional activator</fullName>
    </submittedName>
</protein>
<dbReference type="PRINTS" id="PR00039">
    <property type="entry name" value="HTHLYSR"/>
</dbReference>
<dbReference type="Pfam" id="PF03466">
    <property type="entry name" value="LysR_substrate"/>
    <property type="match status" value="1"/>
</dbReference>
<dbReference type="InterPro" id="IPR036390">
    <property type="entry name" value="WH_DNA-bd_sf"/>
</dbReference>
<dbReference type="GO" id="GO:0003700">
    <property type="term" value="F:DNA-binding transcription factor activity"/>
    <property type="evidence" value="ECO:0007669"/>
    <property type="project" value="InterPro"/>
</dbReference>
<dbReference type="InterPro" id="IPR005119">
    <property type="entry name" value="LysR_subst-bd"/>
</dbReference>
<dbReference type="SUPFAM" id="SSF53850">
    <property type="entry name" value="Periplasmic binding protein-like II"/>
    <property type="match status" value="1"/>
</dbReference>
<evidence type="ECO:0000313" key="7">
    <source>
        <dbReference type="Proteomes" id="UP000255234"/>
    </source>
</evidence>
<gene>
    <name evidence="6" type="primary">cysB</name>
    <name evidence="6" type="ORF">NCTC10571_00588</name>
</gene>
<dbReference type="FunFam" id="1.10.10.10:FF:000001">
    <property type="entry name" value="LysR family transcriptional regulator"/>
    <property type="match status" value="1"/>
</dbReference>
<dbReference type="GO" id="GO:0003677">
    <property type="term" value="F:DNA binding"/>
    <property type="evidence" value="ECO:0007669"/>
    <property type="project" value="UniProtKB-KW"/>
</dbReference>
<name>A0A378NQ22_9FIRM</name>
<evidence type="ECO:0000256" key="4">
    <source>
        <dbReference type="ARBA" id="ARBA00023163"/>
    </source>
</evidence>
<keyword evidence="2" id="KW-0805">Transcription regulation</keyword>
<dbReference type="InterPro" id="IPR000847">
    <property type="entry name" value="LysR_HTH_N"/>
</dbReference>
<evidence type="ECO:0000313" key="6">
    <source>
        <dbReference type="EMBL" id="STY70451.1"/>
    </source>
</evidence>
<comment type="similarity">
    <text evidence="1">Belongs to the LysR transcriptional regulatory family.</text>
</comment>
<evidence type="ECO:0000256" key="1">
    <source>
        <dbReference type="ARBA" id="ARBA00009437"/>
    </source>
</evidence>
<accession>A0A378NQ22</accession>
<organism evidence="6 7">
    <name type="scientific">Megamonas hypermegale</name>
    <dbReference type="NCBI Taxonomy" id="158847"/>
    <lineage>
        <taxon>Bacteria</taxon>
        <taxon>Bacillati</taxon>
        <taxon>Bacillota</taxon>
        <taxon>Negativicutes</taxon>
        <taxon>Selenomonadales</taxon>
        <taxon>Selenomonadaceae</taxon>
        <taxon>Megamonas</taxon>
    </lineage>
</organism>
<dbReference type="Gene3D" id="1.10.10.10">
    <property type="entry name" value="Winged helix-like DNA-binding domain superfamily/Winged helix DNA-binding domain"/>
    <property type="match status" value="1"/>
</dbReference>
<reference evidence="6 7" key="1">
    <citation type="submission" date="2018-06" db="EMBL/GenBank/DDBJ databases">
        <authorList>
            <consortium name="Pathogen Informatics"/>
            <person name="Doyle S."/>
        </authorList>
    </citation>
    <scope>NUCLEOTIDE SEQUENCE [LARGE SCALE GENOMIC DNA]</scope>
    <source>
        <strain evidence="6 7">NCTC10571</strain>
    </source>
</reference>
<proteinExistence type="inferred from homology"/>
<dbReference type="SUPFAM" id="SSF46785">
    <property type="entry name" value="Winged helix' DNA-binding domain"/>
    <property type="match status" value="1"/>
</dbReference>
<dbReference type="PANTHER" id="PTHR30346">
    <property type="entry name" value="TRANSCRIPTIONAL DUAL REGULATOR HCAR-RELATED"/>
    <property type="match status" value="1"/>
</dbReference>
<evidence type="ECO:0000256" key="3">
    <source>
        <dbReference type="ARBA" id="ARBA00023125"/>
    </source>
</evidence>
<feature type="domain" description="HTH lysR-type" evidence="5">
    <location>
        <begin position="1"/>
        <end position="58"/>
    </location>
</feature>
<dbReference type="AlphaFoldDB" id="A0A378NQ22"/>
<keyword evidence="4" id="KW-0804">Transcription</keyword>
<dbReference type="PANTHER" id="PTHR30346:SF0">
    <property type="entry name" value="HCA OPERON TRANSCRIPTIONAL ACTIVATOR HCAR"/>
    <property type="match status" value="1"/>
</dbReference>
<dbReference type="Proteomes" id="UP000255234">
    <property type="component" value="Unassembled WGS sequence"/>
</dbReference>
<evidence type="ECO:0000256" key="2">
    <source>
        <dbReference type="ARBA" id="ARBA00023015"/>
    </source>
</evidence>
<dbReference type="EMBL" id="UGPP01000001">
    <property type="protein sequence ID" value="STY70451.1"/>
    <property type="molecule type" value="Genomic_DNA"/>
</dbReference>
<dbReference type="Pfam" id="PF00126">
    <property type="entry name" value="HTH_1"/>
    <property type="match status" value="1"/>
</dbReference>
<evidence type="ECO:0000259" key="5">
    <source>
        <dbReference type="PROSITE" id="PS50931"/>
    </source>
</evidence>
<dbReference type="CDD" id="cd05466">
    <property type="entry name" value="PBP2_LTTR_substrate"/>
    <property type="match status" value="1"/>
</dbReference>
<dbReference type="Gene3D" id="3.40.190.290">
    <property type="match status" value="1"/>
</dbReference>
<sequence length="304" mass="34826">MTLQQLKYIIEIVNCGSMNLAAQKLFVSQPSLSNAVKELEKELGIEIFIRTNKGVTLSSNGQEFLGYARQIIEQTELLEQRYHKDKPARRLLAVSTQHYAFSVNAFVNLIKEYAQDEYEFTLRETKTHEIIDDVKNMRSEIGVLYLSKFNEQVIRKILQENDLCFKELFTANPHVFLSAKHPLAGKKIVTFDDLEPYPCLSFEQGIYNSFYFAEEIHSTISHRKNIYVSDRATLFNLAIGLNGYTISTGVLSEDLNGTNIIAIPLDSDEKICVGYIYNKYNHLSKLAQSYIKKLEHYIALSAKL</sequence>
<dbReference type="RefSeq" id="WP_115151077.1">
    <property type="nucleotide sequence ID" value="NZ_UGPP01000001.1"/>
</dbReference>
<dbReference type="GO" id="GO:0032993">
    <property type="term" value="C:protein-DNA complex"/>
    <property type="evidence" value="ECO:0007669"/>
    <property type="project" value="TreeGrafter"/>
</dbReference>
<dbReference type="PROSITE" id="PS50931">
    <property type="entry name" value="HTH_LYSR"/>
    <property type="match status" value="1"/>
</dbReference>
<keyword evidence="3" id="KW-0238">DNA-binding</keyword>